<proteinExistence type="predicted"/>
<gene>
    <name evidence="1" type="ORF">B296_00023613</name>
</gene>
<reference evidence="1 2" key="1">
    <citation type="journal article" date="2014" name="Agronomy (Basel)">
        <title>A Draft Genome Sequence for Ensete ventricosum, the Drought-Tolerant Tree Against Hunger.</title>
        <authorList>
            <person name="Harrison J."/>
            <person name="Moore K.A."/>
            <person name="Paszkiewicz K."/>
            <person name="Jones T."/>
            <person name="Grant M."/>
            <person name="Ambacheew D."/>
            <person name="Muzemil S."/>
            <person name="Studholme D.J."/>
        </authorList>
    </citation>
    <scope>NUCLEOTIDE SEQUENCE [LARGE SCALE GENOMIC DNA]</scope>
</reference>
<dbReference type="AlphaFoldDB" id="A0A427AW92"/>
<name>A0A427AW92_ENSVE</name>
<accession>A0A427AW92</accession>
<dbReference type="EMBL" id="AMZH03001123">
    <property type="protein sequence ID" value="RRT80520.1"/>
    <property type="molecule type" value="Genomic_DNA"/>
</dbReference>
<comment type="caution">
    <text evidence="1">The sequence shown here is derived from an EMBL/GenBank/DDBJ whole genome shotgun (WGS) entry which is preliminary data.</text>
</comment>
<protein>
    <submittedName>
        <fullName evidence="1">Uncharacterized protein</fullName>
    </submittedName>
</protein>
<evidence type="ECO:0000313" key="1">
    <source>
        <dbReference type="EMBL" id="RRT80520.1"/>
    </source>
</evidence>
<dbReference type="Proteomes" id="UP000287651">
    <property type="component" value="Unassembled WGS sequence"/>
</dbReference>
<organism evidence="1 2">
    <name type="scientific">Ensete ventricosum</name>
    <name type="common">Abyssinian banana</name>
    <name type="synonym">Musa ensete</name>
    <dbReference type="NCBI Taxonomy" id="4639"/>
    <lineage>
        <taxon>Eukaryota</taxon>
        <taxon>Viridiplantae</taxon>
        <taxon>Streptophyta</taxon>
        <taxon>Embryophyta</taxon>
        <taxon>Tracheophyta</taxon>
        <taxon>Spermatophyta</taxon>
        <taxon>Magnoliopsida</taxon>
        <taxon>Liliopsida</taxon>
        <taxon>Zingiberales</taxon>
        <taxon>Musaceae</taxon>
        <taxon>Ensete</taxon>
    </lineage>
</organism>
<evidence type="ECO:0000313" key="2">
    <source>
        <dbReference type="Proteomes" id="UP000287651"/>
    </source>
</evidence>
<sequence>MVGHDSPFIIPRESFVEVFNAADTVDGRARCGRACGLSFSPYCHMISPDPLRFDGDCTTPDDWACCSVSFTGSDVLSLVPSTDLAPVPFLVFNVEDYVLNEYISPAFDRVDGVSSFNRRLLMAKREDQEKFDRMHKCIHTRVGER</sequence>